<organism evidence="11 12">
    <name type="scientific">Tropicimonas sediminicola</name>
    <dbReference type="NCBI Taxonomy" id="1031541"/>
    <lineage>
        <taxon>Bacteria</taxon>
        <taxon>Pseudomonadati</taxon>
        <taxon>Pseudomonadota</taxon>
        <taxon>Alphaproteobacteria</taxon>
        <taxon>Rhodobacterales</taxon>
        <taxon>Roseobacteraceae</taxon>
        <taxon>Tropicimonas</taxon>
    </lineage>
</organism>
<keyword evidence="7 9" id="KW-0472">Membrane</keyword>
<evidence type="ECO:0000256" key="2">
    <source>
        <dbReference type="ARBA" id="ARBA00022448"/>
    </source>
</evidence>
<dbReference type="RefSeq" id="WP_089231104.1">
    <property type="nucleotide sequence ID" value="NZ_FZOY01000001.1"/>
</dbReference>
<comment type="subunit">
    <text evidence="9">The complex comprises the extracytoplasmic solute receptor protein and the two transmembrane proteins.</text>
</comment>
<dbReference type="Proteomes" id="UP000198426">
    <property type="component" value="Unassembled WGS sequence"/>
</dbReference>
<dbReference type="OrthoDB" id="4964541at2"/>
<keyword evidence="3" id="KW-1003">Cell membrane</keyword>
<dbReference type="PANTHER" id="PTHR35011">
    <property type="entry name" value="2,3-DIKETO-L-GULONATE TRAP TRANSPORTER SMALL PERMEASE PROTEIN YIAM"/>
    <property type="match status" value="1"/>
</dbReference>
<comment type="function">
    <text evidence="9">Part of the tripartite ATP-independent periplasmic (TRAP) transport system.</text>
</comment>
<comment type="subcellular location">
    <subcellularLocation>
        <location evidence="1 9">Cell inner membrane</location>
        <topology evidence="1 9">Multi-pass membrane protein</topology>
    </subcellularLocation>
</comment>
<gene>
    <name evidence="11" type="ORF">SAMN05421757_101587</name>
</gene>
<evidence type="ECO:0000256" key="1">
    <source>
        <dbReference type="ARBA" id="ARBA00004429"/>
    </source>
</evidence>
<feature type="transmembrane region" description="Helical" evidence="9">
    <location>
        <begin position="93"/>
        <end position="110"/>
    </location>
</feature>
<protein>
    <recommendedName>
        <fullName evidence="9">TRAP transporter small permease protein</fullName>
    </recommendedName>
</protein>
<feature type="domain" description="Tripartite ATP-independent periplasmic transporters DctQ component" evidence="10">
    <location>
        <begin position="30"/>
        <end position="137"/>
    </location>
</feature>
<sequence length="194" mass="21547">MLAILGPLSWVNTHVLRLGRSLGWIALAIMVVVILLQVFFRYVLNNALAWPDEAARFLMLWMTGLMAPSAYRWGGFVAIDMLPLALPRAAGQMLMLVILVLSLLVLLVGVKHGYQHTFGFGGRFDSSSLRIPLDWAGLETVKLKLKYMYASLFVCMILLISVNIELILRSVVLLFDPDAELPHDDAPAILQAAD</sequence>
<keyword evidence="5 9" id="KW-0812">Transmembrane</keyword>
<dbReference type="InterPro" id="IPR007387">
    <property type="entry name" value="TRAP_DctQ"/>
</dbReference>
<evidence type="ECO:0000256" key="9">
    <source>
        <dbReference type="RuleBase" id="RU369079"/>
    </source>
</evidence>
<keyword evidence="2 9" id="KW-0813">Transport</keyword>
<dbReference type="AlphaFoldDB" id="A0A239D299"/>
<feature type="transmembrane region" description="Helical" evidence="9">
    <location>
        <begin position="147"/>
        <end position="168"/>
    </location>
</feature>
<reference evidence="11 12" key="1">
    <citation type="submission" date="2017-06" db="EMBL/GenBank/DDBJ databases">
        <authorList>
            <person name="Kim H.J."/>
            <person name="Triplett B.A."/>
        </authorList>
    </citation>
    <scope>NUCLEOTIDE SEQUENCE [LARGE SCALE GENOMIC DNA]</scope>
    <source>
        <strain evidence="11 12">DSM 29339</strain>
    </source>
</reference>
<dbReference type="GO" id="GO:0015740">
    <property type="term" value="P:C4-dicarboxylate transport"/>
    <property type="evidence" value="ECO:0007669"/>
    <property type="project" value="TreeGrafter"/>
</dbReference>
<keyword evidence="12" id="KW-1185">Reference proteome</keyword>
<dbReference type="InterPro" id="IPR055348">
    <property type="entry name" value="DctQ"/>
</dbReference>
<comment type="similarity">
    <text evidence="8 9">Belongs to the TRAP transporter small permease family.</text>
</comment>
<evidence type="ECO:0000256" key="6">
    <source>
        <dbReference type="ARBA" id="ARBA00022989"/>
    </source>
</evidence>
<evidence type="ECO:0000259" key="10">
    <source>
        <dbReference type="Pfam" id="PF04290"/>
    </source>
</evidence>
<evidence type="ECO:0000256" key="4">
    <source>
        <dbReference type="ARBA" id="ARBA00022519"/>
    </source>
</evidence>
<dbReference type="EMBL" id="FZOY01000001">
    <property type="protein sequence ID" value="SNS25991.1"/>
    <property type="molecule type" value="Genomic_DNA"/>
</dbReference>
<keyword evidence="6 9" id="KW-1133">Transmembrane helix</keyword>
<feature type="transmembrane region" description="Helical" evidence="9">
    <location>
        <begin position="22"/>
        <end position="43"/>
    </location>
</feature>
<dbReference type="PANTHER" id="PTHR35011:SF11">
    <property type="entry name" value="TRAP TRANSPORTER SMALL PERMEASE PROTEIN"/>
    <property type="match status" value="1"/>
</dbReference>
<name>A0A239D299_9RHOB</name>
<evidence type="ECO:0000256" key="8">
    <source>
        <dbReference type="ARBA" id="ARBA00038436"/>
    </source>
</evidence>
<evidence type="ECO:0000313" key="11">
    <source>
        <dbReference type="EMBL" id="SNS25991.1"/>
    </source>
</evidence>
<accession>A0A239D299</accession>
<proteinExistence type="inferred from homology"/>
<feature type="transmembrane region" description="Helical" evidence="9">
    <location>
        <begin position="55"/>
        <end position="73"/>
    </location>
</feature>
<dbReference type="GO" id="GO:0005886">
    <property type="term" value="C:plasma membrane"/>
    <property type="evidence" value="ECO:0007669"/>
    <property type="project" value="UniProtKB-SubCell"/>
</dbReference>
<evidence type="ECO:0000256" key="7">
    <source>
        <dbReference type="ARBA" id="ARBA00023136"/>
    </source>
</evidence>
<dbReference type="Pfam" id="PF04290">
    <property type="entry name" value="DctQ"/>
    <property type="match status" value="1"/>
</dbReference>
<dbReference type="GO" id="GO:0022857">
    <property type="term" value="F:transmembrane transporter activity"/>
    <property type="evidence" value="ECO:0007669"/>
    <property type="project" value="UniProtKB-UniRule"/>
</dbReference>
<evidence type="ECO:0000313" key="12">
    <source>
        <dbReference type="Proteomes" id="UP000198426"/>
    </source>
</evidence>
<evidence type="ECO:0000256" key="5">
    <source>
        <dbReference type="ARBA" id="ARBA00022692"/>
    </source>
</evidence>
<keyword evidence="4 9" id="KW-0997">Cell inner membrane</keyword>
<evidence type="ECO:0000256" key="3">
    <source>
        <dbReference type="ARBA" id="ARBA00022475"/>
    </source>
</evidence>